<dbReference type="Proteomes" id="UP000001628">
    <property type="component" value="Unassembled WGS sequence"/>
</dbReference>
<name>A0A0A0HRN0_PARBD</name>
<proteinExistence type="predicted"/>
<protein>
    <submittedName>
        <fullName evidence="1">Uncharacterized protein</fullName>
    </submittedName>
</protein>
<keyword evidence="2" id="KW-1185">Reference proteome</keyword>
<dbReference type="RefSeq" id="XP_010761584.1">
    <property type="nucleotide sequence ID" value="XM_010763282.1"/>
</dbReference>
<dbReference type="VEuPathDB" id="FungiDB:PADG_11991"/>
<dbReference type="InParanoid" id="A0A0A0HRN0"/>
<dbReference type="HOGENOM" id="CLU_2638739_0_0_1"/>
<dbReference type="GeneID" id="22587888"/>
<organism evidence="1 2">
    <name type="scientific">Paracoccidioides brasiliensis (strain Pb18)</name>
    <dbReference type="NCBI Taxonomy" id="502780"/>
    <lineage>
        <taxon>Eukaryota</taxon>
        <taxon>Fungi</taxon>
        <taxon>Dikarya</taxon>
        <taxon>Ascomycota</taxon>
        <taxon>Pezizomycotina</taxon>
        <taxon>Eurotiomycetes</taxon>
        <taxon>Eurotiomycetidae</taxon>
        <taxon>Onygenales</taxon>
        <taxon>Ajellomycetaceae</taxon>
        <taxon>Paracoccidioides</taxon>
    </lineage>
</organism>
<reference evidence="1 2" key="1">
    <citation type="journal article" date="2011" name="PLoS Genet.">
        <title>Comparative genomic analysis of human fungal pathogens causing paracoccidioidomycosis.</title>
        <authorList>
            <person name="Desjardins C.A."/>
            <person name="Champion M.D."/>
            <person name="Holder J.W."/>
            <person name="Muszewska A."/>
            <person name="Goldberg J."/>
            <person name="Bailao A.M."/>
            <person name="Brigido M.M."/>
            <person name="Ferreira M.E."/>
            <person name="Garcia A.M."/>
            <person name="Grynberg M."/>
            <person name="Gujja S."/>
            <person name="Heiman D.I."/>
            <person name="Henn M.R."/>
            <person name="Kodira C.D."/>
            <person name="Leon-Narvaez H."/>
            <person name="Longo L.V."/>
            <person name="Ma L.J."/>
            <person name="Malavazi I."/>
            <person name="Matsuo A.L."/>
            <person name="Morais F.V."/>
            <person name="Pereira M."/>
            <person name="Rodriguez-Brito S."/>
            <person name="Sakthikumar S."/>
            <person name="Salem-Izacc S.M."/>
            <person name="Sykes S.M."/>
            <person name="Teixeira M.M."/>
            <person name="Vallejo M.C."/>
            <person name="Walter M.E."/>
            <person name="Yandava C."/>
            <person name="Young S."/>
            <person name="Zeng Q."/>
            <person name="Zucker J."/>
            <person name="Felipe M.S."/>
            <person name="Goldman G.H."/>
            <person name="Haas B.J."/>
            <person name="McEwen J.G."/>
            <person name="Nino-Vega G."/>
            <person name="Puccia R."/>
            <person name="San-Blas G."/>
            <person name="Soares C.M."/>
            <person name="Birren B.W."/>
            <person name="Cuomo C.A."/>
        </authorList>
    </citation>
    <scope>NUCLEOTIDE SEQUENCE [LARGE SCALE GENOMIC DNA]</scope>
    <source>
        <strain evidence="1 2">Pb18</strain>
    </source>
</reference>
<gene>
    <name evidence="1" type="ORF">PADG_11991</name>
</gene>
<dbReference type="KEGG" id="pbn:PADG_11991"/>
<accession>A0A0A0HRN0</accession>
<dbReference type="AlphaFoldDB" id="A0A0A0HRN0"/>
<evidence type="ECO:0000313" key="2">
    <source>
        <dbReference type="Proteomes" id="UP000001628"/>
    </source>
</evidence>
<evidence type="ECO:0000313" key="1">
    <source>
        <dbReference type="EMBL" id="KGM91854.1"/>
    </source>
</evidence>
<sequence>MGQVIEAPKFLEVDPKPVSAGRKVYATQIAVAKAKQSSVDDVMNKTHAIRQWMSNVEVVNTGKLAAVRAYFKLGYYK</sequence>
<dbReference type="EMBL" id="KN275963">
    <property type="protein sequence ID" value="KGM91854.1"/>
    <property type="molecule type" value="Genomic_DNA"/>
</dbReference>